<feature type="binding site" evidence="5">
    <location>
        <position position="23"/>
    </location>
    <ligand>
        <name>Zn(2+)</name>
        <dbReference type="ChEBI" id="CHEBI:29105"/>
    </ligand>
</feature>
<feature type="binding site" evidence="5">
    <location>
        <position position="20"/>
    </location>
    <ligand>
        <name>Zn(2+)</name>
        <dbReference type="ChEBI" id="CHEBI:29105"/>
    </ligand>
</feature>
<evidence type="ECO:0000313" key="8">
    <source>
        <dbReference type="Proteomes" id="UP000509448"/>
    </source>
</evidence>
<proteinExistence type="inferred from homology"/>
<evidence type="ECO:0000256" key="6">
    <source>
        <dbReference type="RuleBase" id="RU000671"/>
    </source>
</evidence>
<dbReference type="GO" id="GO:0003735">
    <property type="term" value="F:structural constituent of ribosome"/>
    <property type="evidence" value="ECO:0007669"/>
    <property type="project" value="InterPro"/>
</dbReference>
<sequence>MKKDQILIPLPRSAFLLVKCPNCGAERVVFSHAKTVVKCPNCGAELTRPTGGKAEILGEIVRRLD</sequence>
<dbReference type="GO" id="GO:0006412">
    <property type="term" value="P:translation"/>
    <property type="evidence" value="ECO:0007669"/>
    <property type="project" value="UniProtKB-UniRule"/>
</dbReference>
<protein>
    <recommendedName>
        <fullName evidence="5">Small ribosomal subunit protein eS27</fullName>
    </recommendedName>
</protein>
<feature type="binding site" evidence="5">
    <location>
        <position position="42"/>
    </location>
    <ligand>
        <name>Zn(2+)</name>
        <dbReference type="ChEBI" id="CHEBI:29105"/>
    </ligand>
</feature>
<reference evidence="7 8" key="1">
    <citation type="journal article" date="2019" name="ISME J.">
        <title>Isolation and characterization of a thermophilic sulfur- and iron-reducing thaumarchaeote from a terrestrial acidic hot spring.</title>
        <authorList>
            <person name="Kato S."/>
            <person name="Itoh T."/>
            <person name="Yuki M."/>
            <person name="Nagamori M."/>
            <person name="Ohnishi M."/>
            <person name="Uematsu K."/>
            <person name="Suzuki K."/>
            <person name="Takashina T."/>
            <person name="Ohkuma M."/>
        </authorList>
    </citation>
    <scope>NUCLEOTIDE SEQUENCE [LARGE SCALE GENOMIC DNA]</scope>
    <source>
        <strain evidence="7 8">NAS-02</strain>
    </source>
</reference>
<dbReference type="GeneID" id="55585428"/>
<dbReference type="OrthoDB" id="5718at2157"/>
<name>A0A4P2VED3_9ARCH</name>
<evidence type="ECO:0000256" key="5">
    <source>
        <dbReference type="HAMAP-Rule" id="MF_00371"/>
    </source>
</evidence>
<evidence type="ECO:0000256" key="3">
    <source>
        <dbReference type="ARBA" id="ARBA00022980"/>
    </source>
</evidence>
<dbReference type="AlphaFoldDB" id="A0A4P2VED3"/>
<feature type="binding site" evidence="5">
    <location>
        <position position="39"/>
    </location>
    <ligand>
        <name>Zn(2+)</name>
        <dbReference type="ChEBI" id="CHEBI:29105"/>
    </ligand>
</feature>
<dbReference type="Pfam" id="PF01667">
    <property type="entry name" value="Ribosomal_S27e"/>
    <property type="match status" value="1"/>
</dbReference>
<dbReference type="GO" id="GO:1990904">
    <property type="term" value="C:ribonucleoprotein complex"/>
    <property type="evidence" value="ECO:0007669"/>
    <property type="project" value="UniProtKB-KW"/>
</dbReference>
<evidence type="ECO:0000313" key="7">
    <source>
        <dbReference type="EMBL" id="BBE42996.1"/>
    </source>
</evidence>
<comment type="similarity">
    <text evidence="1 5 6">Belongs to the eukaryotic ribosomal protein eS27 family.</text>
</comment>
<keyword evidence="5 6" id="KW-0863">Zinc-finger</keyword>
<dbReference type="GO" id="GO:0008270">
    <property type="term" value="F:zinc ion binding"/>
    <property type="evidence" value="ECO:0007669"/>
    <property type="project" value="UniProtKB-UniRule"/>
</dbReference>
<dbReference type="KEGG" id="ccai:NAS2_1622"/>
<dbReference type="InterPro" id="IPR011332">
    <property type="entry name" value="Ribosomal_zn-bd"/>
</dbReference>
<accession>A0A4P2VED3</accession>
<feature type="zinc finger region" description="C4-type" evidence="5">
    <location>
        <begin position="20"/>
        <end position="42"/>
    </location>
</feature>
<dbReference type="HAMAP" id="MF_00371">
    <property type="entry name" value="Ribosomal_eS27"/>
    <property type="match status" value="1"/>
</dbReference>
<comment type="cofactor">
    <cofactor evidence="5 6">
        <name>Zn(2+)</name>
        <dbReference type="ChEBI" id="CHEBI:29105"/>
    </cofactor>
    <text evidence="5 6">Binds 1 zinc ion per subunit.</text>
</comment>
<dbReference type="GO" id="GO:0005840">
    <property type="term" value="C:ribosome"/>
    <property type="evidence" value="ECO:0007669"/>
    <property type="project" value="UniProtKB-KW"/>
</dbReference>
<keyword evidence="2 5" id="KW-0862">Zinc</keyword>
<gene>
    <name evidence="5" type="primary">rps27e</name>
    <name evidence="7" type="ORF">NAS2_1622</name>
</gene>
<evidence type="ECO:0000256" key="4">
    <source>
        <dbReference type="ARBA" id="ARBA00023274"/>
    </source>
</evidence>
<dbReference type="EMBL" id="AP018732">
    <property type="protein sequence ID" value="BBE42996.1"/>
    <property type="molecule type" value="Genomic_DNA"/>
</dbReference>
<dbReference type="InterPro" id="IPR000592">
    <property type="entry name" value="Ribosomal_eS27"/>
</dbReference>
<keyword evidence="8" id="KW-1185">Reference proteome</keyword>
<dbReference type="SUPFAM" id="SSF57829">
    <property type="entry name" value="Zn-binding ribosomal proteins"/>
    <property type="match status" value="1"/>
</dbReference>
<dbReference type="NCBIfam" id="NF001629">
    <property type="entry name" value="PRK00415.1"/>
    <property type="match status" value="1"/>
</dbReference>
<keyword evidence="3 5" id="KW-0689">Ribosomal protein</keyword>
<dbReference type="PROSITE" id="PS01168">
    <property type="entry name" value="RIBOSOMAL_S27E"/>
    <property type="match status" value="1"/>
</dbReference>
<organism evidence="7 8">
    <name type="scientific">Conexivisphaera calida</name>
    <dbReference type="NCBI Taxonomy" id="1874277"/>
    <lineage>
        <taxon>Archaea</taxon>
        <taxon>Nitrososphaerota</taxon>
        <taxon>Conexivisphaeria</taxon>
        <taxon>Conexivisphaerales</taxon>
        <taxon>Conexivisphaeraceae</taxon>
        <taxon>Conexivisphaera</taxon>
    </lineage>
</organism>
<dbReference type="Gene3D" id="2.20.25.100">
    <property type="entry name" value="Zn-binding ribosomal proteins"/>
    <property type="match status" value="1"/>
</dbReference>
<dbReference type="PANTHER" id="PTHR11594">
    <property type="entry name" value="40S RIBOSOMAL PROTEIN S27"/>
    <property type="match status" value="1"/>
</dbReference>
<keyword evidence="4 5" id="KW-0687">Ribonucleoprotein</keyword>
<dbReference type="RefSeq" id="WP_174449165.1">
    <property type="nucleotide sequence ID" value="NZ_AP018732.1"/>
</dbReference>
<keyword evidence="5 6" id="KW-0479">Metal-binding</keyword>
<comment type="subunit">
    <text evidence="5">Part of the 30S ribosomal subunit.</text>
</comment>
<dbReference type="Proteomes" id="UP000509448">
    <property type="component" value="Chromosome"/>
</dbReference>
<dbReference type="InterPro" id="IPR023407">
    <property type="entry name" value="Ribosomal_eS27_Zn-bd_dom_sf"/>
</dbReference>
<evidence type="ECO:0000256" key="2">
    <source>
        <dbReference type="ARBA" id="ARBA00022833"/>
    </source>
</evidence>
<evidence type="ECO:0000256" key="1">
    <source>
        <dbReference type="ARBA" id="ARBA00010919"/>
    </source>
</evidence>